<dbReference type="InterPro" id="IPR014710">
    <property type="entry name" value="RmlC-like_jellyroll"/>
</dbReference>
<comment type="caution">
    <text evidence="2">The sequence shown here is derived from an EMBL/GenBank/DDBJ whole genome shotgun (WGS) entry which is preliminary data.</text>
</comment>
<dbReference type="InterPro" id="IPR011051">
    <property type="entry name" value="RmlC_Cupin_sf"/>
</dbReference>
<organism evidence="2 3">
    <name type="scientific">Candidatus Uhrbacteria bacterium RIFOXYB2_FULL_57_15</name>
    <dbReference type="NCBI Taxonomy" id="1802422"/>
    <lineage>
        <taxon>Bacteria</taxon>
        <taxon>Candidatus Uhriibacteriota</taxon>
    </lineage>
</organism>
<dbReference type="PANTHER" id="PTHR43346">
    <property type="entry name" value="LIGAND BINDING DOMAIN PROTEIN, PUTATIVE (AFU_ORTHOLOGUE AFUA_6G14370)-RELATED"/>
    <property type="match status" value="1"/>
</dbReference>
<proteinExistence type="predicted"/>
<accession>A0A1F7W8L9</accession>
<dbReference type="AlphaFoldDB" id="A0A1F7W8L9"/>
<name>A0A1F7W8L9_9BACT</name>
<feature type="domain" description="Cupin type-2" evidence="1">
    <location>
        <begin position="31"/>
        <end position="99"/>
    </location>
</feature>
<dbReference type="Gene3D" id="2.60.120.10">
    <property type="entry name" value="Jelly Rolls"/>
    <property type="match status" value="1"/>
</dbReference>
<dbReference type="Proteomes" id="UP000176501">
    <property type="component" value="Unassembled WGS sequence"/>
</dbReference>
<protein>
    <recommendedName>
        <fullName evidence="1">Cupin type-2 domain-containing protein</fullName>
    </recommendedName>
</protein>
<dbReference type="SUPFAM" id="SSF51182">
    <property type="entry name" value="RmlC-like cupins"/>
    <property type="match status" value="1"/>
</dbReference>
<reference evidence="2 3" key="1">
    <citation type="journal article" date="2016" name="Nat. Commun.">
        <title>Thousands of microbial genomes shed light on interconnected biogeochemical processes in an aquifer system.</title>
        <authorList>
            <person name="Anantharaman K."/>
            <person name="Brown C.T."/>
            <person name="Hug L.A."/>
            <person name="Sharon I."/>
            <person name="Castelle C.J."/>
            <person name="Probst A.J."/>
            <person name="Thomas B.C."/>
            <person name="Singh A."/>
            <person name="Wilkins M.J."/>
            <person name="Karaoz U."/>
            <person name="Brodie E.L."/>
            <person name="Williams K.H."/>
            <person name="Hubbard S.S."/>
            <person name="Banfield J.F."/>
        </authorList>
    </citation>
    <scope>NUCLEOTIDE SEQUENCE [LARGE SCALE GENOMIC DNA]</scope>
</reference>
<gene>
    <name evidence="2" type="ORF">A2304_04570</name>
</gene>
<dbReference type="CDD" id="cd02223">
    <property type="entry name" value="cupin_Bh2720-like"/>
    <property type="match status" value="1"/>
</dbReference>
<dbReference type="InterPro" id="IPR013096">
    <property type="entry name" value="Cupin_2"/>
</dbReference>
<sequence>MSYQENVLDVSMKNTNFRRVLHTGEKSQLVVMNIPVGVDVGEETHAHVEQTLYFQSGSGMAILDGVETNVGPGDVVMVSPGVRHNFINLGTEPLIISTVYVPPNHIDGRIHKTKEDAVSDVEDEAFGESAV</sequence>
<dbReference type="PANTHER" id="PTHR43346:SF1">
    <property type="entry name" value="QUERCETIN 2,3-DIOXYGENASE-RELATED"/>
    <property type="match status" value="1"/>
</dbReference>
<evidence type="ECO:0000313" key="3">
    <source>
        <dbReference type="Proteomes" id="UP000176501"/>
    </source>
</evidence>
<dbReference type="Pfam" id="PF07883">
    <property type="entry name" value="Cupin_2"/>
    <property type="match status" value="1"/>
</dbReference>
<evidence type="ECO:0000259" key="1">
    <source>
        <dbReference type="Pfam" id="PF07883"/>
    </source>
</evidence>
<dbReference type="InterPro" id="IPR052538">
    <property type="entry name" value="Flavonoid_dioxygenase-like"/>
</dbReference>
<evidence type="ECO:0000313" key="2">
    <source>
        <dbReference type="EMBL" id="OGL99109.1"/>
    </source>
</evidence>
<dbReference type="EMBL" id="MGFE01000010">
    <property type="protein sequence ID" value="OGL99109.1"/>
    <property type="molecule type" value="Genomic_DNA"/>
</dbReference>